<feature type="disulfide bond" evidence="6">
    <location>
        <begin position="157"/>
        <end position="201"/>
    </location>
</feature>
<evidence type="ECO:0000313" key="8">
    <source>
        <dbReference type="EMBL" id="KAI6652628.1"/>
    </source>
</evidence>
<dbReference type="InterPro" id="IPR008952">
    <property type="entry name" value="Tetraspanin_EC2_sf"/>
</dbReference>
<feature type="transmembrane region" description="Helical" evidence="7">
    <location>
        <begin position="52"/>
        <end position="74"/>
    </location>
</feature>
<keyword evidence="5 7" id="KW-0472">Membrane</keyword>
<accession>A0AAV7JV64</accession>
<keyword evidence="4 7" id="KW-1133">Transmembrane helix</keyword>
<evidence type="ECO:0000256" key="4">
    <source>
        <dbReference type="ARBA" id="ARBA00022989"/>
    </source>
</evidence>
<evidence type="ECO:0000256" key="2">
    <source>
        <dbReference type="ARBA" id="ARBA00006840"/>
    </source>
</evidence>
<dbReference type="Proteomes" id="UP001165289">
    <property type="component" value="Unassembled WGS sequence"/>
</dbReference>
<proteinExistence type="inferred from homology"/>
<gene>
    <name evidence="8" type="ORF">LOD99_4413</name>
</gene>
<dbReference type="GO" id="GO:0016020">
    <property type="term" value="C:membrane"/>
    <property type="evidence" value="ECO:0007669"/>
    <property type="project" value="UniProtKB-SubCell"/>
</dbReference>
<keyword evidence="9" id="KW-1185">Reference proteome</keyword>
<dbReference type="PANTHER" id="PTHR19282">
    <property type="entry name" value="TETRASPANIN"/>
    <property type="match status" value="1"/>
</dbReference>
<protein>
    <recommendedName>
        <fullName evidence="7">Tetraspanin</fullName>
    </recommendedName>
</protein>
<evidence type="ECO:0000256" key="3">
    <source>
        <dbReference type="ARBA" id="ARBA00022692"/>
    </source>
</evidence>
<comment type="caution">
    <text evidence="8">The sequence shown here is derived from an EMBL/GenBank/DDBJ whole genome shotgun (WGS) entry which is preliminary data.</text>
</comment>
<evidence type="ECO:0000256" key="6">
    <source>
        <dbReference type="PIRSR" id="PIRSR002419-1"/>
    </source>
</evidence>
<dbReference type="PIRSF" id="PIRSF002419">
    <property type="entry name" value="Tetraspanin"/>
    <property type="match status" value="1"/>
</dbReference>
<dbReference type="Pfam" id="PF00335">
    <property type="entry name" value="Tetraspanin"/>
    <property type="match status" value="1"/>
</dbReference>
<feature type="disulfide bond" evidence="6">
    <location>
        <begin position="158"/>
        <end position="182"/>
    </location>
</feature>
<dbReference type="AlphaFoldDB" id="A0AAV7JV64"/>
<feature type="transmembrane region" description="Helical" evidence="7">
    <location>
        <begin position="212"/>
        <end position="243"/>
    </location>
</feature>
<dbReference type="InterPro" id="IPR018499">
    <property type="entry name" value="Tetraspanin/Peripherin"/>
</dbReference>
<comment type="subcellular location">
    <subcellularLocation>
        <location evidence="1 7">Membrane</location>
        <topology evidence="1 7">Multi-pass membrane protein</topology>
    </subcellularLocation>
</comment>
<dbReference type="SUPFAM" id="SSF48652">
    <property type="entry name" value="Tetraspanin"/>
    <property type="match status" value="1"/>
</dbReference>
<dbReference type="PRINTS" id="PR00259">
    <property type="entry name" value="TMFOUR"/>
</dbReference>
<dbReference type="Gene3D" id="1.10.1450.10">
    <property type="entry name" value="Tetraspanin"/>
    <property type="match status" value="1"/>
</dbReference>
<comment type="similarity">
    <text evidence="2 7">Belongs to the tetraspanin (TM4SF) family.</text>
</comment>
<feature type="transmembrane region" description="Helical" evidence="7">
    <location>
        <begin position="94"/>
        <end position="118"/>
    </location>
</feature>
<keyword evidence="6" id="KW-1015">Disulfide bond</keyword>
<feature type="transmembrane region" description="Helical" evidence="7">
    <location>
        <begin position="12"/>
        <end position="40"/>
    </location>
</feature>
<evidence type="ECO:0000256" key="7">
    <source>
        <dbReference type="RuleBase" id="RU361218"/>
    </source>
</evidence>
<keyword evidence="3 7" id="KW-0812">Transmembrane</keyword>
<evidence type="ECO:0000256" key="1">
    <source>
        <dbReference type="ARBA" id="ARBA00004141"/>
    </source>
</evidence>
<dbReference type="InterPro" id="IPR000301">
    <property type="entry name" value="Tetraspanin_animals"/>
</dbReference>
<organism evidence="8 9">
    <name type="scientific">Oopsacas minuta</name>
    <dbReference type="NCBI Taxonomy" id="111878"/>
    <lineage>
        <taxon>Eukaryota</taxon>
        <taxon>Metazoa</taxon>
        <taxon>Porifera</taxon>
        <taxon>Hexactinellida</taxon>
        <taxon>Hexasterophora</taxon>
        <taxon>Lyssacinosida</taxon>
        <taxon>Leucopsacidae</taxon>
        <taxon>Oopsacas</taxon>
    </lineage>
</organism>
<sequence>MGKKALVSKLCIVTLLILINLFAVVLSLFLISAGITLIVIASENALKLESLLSLIAILLALGVLFLLISILGFISSISSIPSRKGFRIFSTISLTVYMIVLLVLILAQIGAVIAGLILRDNIATDGTLNEVFEGFVQLYTNPAVMAILDGWQNGFGCCGYINYTSWYINDSNFTSPNLPDSCCNITSSQQCNIANAYTDGCSPRLLDIVTNYLGAVIGVFAGISVFQIAVLIVNLFLICCIWLDKTGGDYDFKKGQNYAMGTSYP</sequence>
<evidence type="ECO:0000313" key="9">
    <source>
        <dbReference type="Proteomes" id="UP001165289"/>
    </source>
</evidence>
<reference evidence="8 9" key="1">
    <citation type="journal article" date="2023" name="BMC Biol.">
        <title>The compact genome of the sponge Oopsacas minuta (Hexactinellida) is lacking key metazoan core genes.</title>
        <authorList>
            <person name="Santini S."/>
            <person name="Schenkelaars Q."/>
            <person name="Jourda C."/>
            <person name="Duchesne M."/>
            <person name="Belahbib H."/>
            <person name="Rocher C."/>
            <person name="Selva M."/>
            <person name="Riesgo A."/>
            <person name="Vervoort M."/>
            <person name="Leys S.P."/>
            <person name="Kodjabachian L."/>
            <person name="Le Bivic A."/>
            <person name="Borchiellini C."/>
            <person name="Claverie J.M."/>
            <person name="Renard E."/>
        </authorList>
    </citation>
    <scope>NUCLEOTIDE SEQUENCE [LARGE SCALE GENOMIC DNA]</scope>
    <source>
        <strain evidence="8">SPO-2</strain>
    </source>
</reference>
<name>A0AAV7JV64_9METZ</name>
<evidence type="ECO:0000256" key="5">
    <source>
        <dbReference type="ARBA" id="ARBA00023136"/>
    </source>
</evidence>
<dbReference type="CDD" id="cd03127">
    <property type="entry name" value="tetraspanin_LEL"/>
    <property type="match status" value="1"/>
</dbReference>
<dbReference type="EMBL" id="JAKMXF010000298">
    <property type="protein sequence ID" value="KAI6652628.1"/>
    <property type="molecule type" value="Genomic_DNA"/>
</dbReference>